<evidence type="ECO:0000313" key="6">
    <source>
        <dbReference type="Proteomes" id="UP000192929"/>
    </source>
</evidence>
<dbReference type="InterPro" id="IPR050743">
    <property type="entry name" value="2-oxoacid_DH_E2_comp"/>
</dbReference>
<dbReference type="SUPFAM" id="SSF52777">
    <property type="entry name" value="CoA-dependent acyltransferases"/>
    <property type="match status" value="1"/>
</dbReference>
<comment type="cofactor">
    <cofactor evidence="1">
        <name>(R)-lipoate</name>
        <dbReference type="ChEBI" id="CHEBI:83088"/>
    </cofactor>
</comment>
<evidence type="ECO:0000256" key="2">
    <source>
        <dbReference type="ARBA" id="ARBA00022679"/>
    </source>
</evidence>
<keyword evidence="2 5" id="KW-0808">Transferase</keyword>
<dbReference type="GO" id="GO:0016407">
    <property type="term" value="F:acetyltransferase activity"/>
    <property type="evidence" value="ECO:0007669"/>
    <property type="project" value="TreeGrafter"/>
</dbReference>
<dbReference type="EMBL" id="FXAC01000002">
    <property type="protein sequence ID" value="SME94029.1"/>
    <property type="molecule type" value="Genomic_DNA"/>
</dbReference>
<proteinExistence type="predicted"/>
<keyword evidence="3 5" id="KW-0012">Acyltransferase</keyword>
<protein>
    <submittedName>
        <fullName evidence="5">2-oxoacid dehydrogenases acyltransferase (Catalytic domain)</fullName>
    </submittedName>
</protein>
<dbReference type="InterPro" id="IPR001078">
    <property type="entry name" value="2-oxoacid_DH_actylTfrase"/>
</dbReference>
<organism evidence="5 6">
    <name type="scientific">Kocuria marina subsp. indica</name>
    <dbReference type="NCBI Taxonomy" id="1049583"/>
    <lineage>
        <taxon>Bacteria</taxon>
        <taxon>Bacillati</taxon>
        <taxon>Actinomycetota</taxon>
        <taxon>Actinomycetes</taxon>
        <taxon>Micrococcales</taxon>
        <taxon>Micrococcaceae</taxon>
        <taxon>Kocuria</taxon>
    </lineage>
</organism>
<evidence type="ECO:0000313" key="5">
    <source>
        <dbReference type="EMBL" id="SME94029.1"/>
    </source>
</evidence>
<feature type="domain" description="2-oxoacid dehydrogenase acyltransferase catalytic" evidence="4">
    <location>
        <begin position="18"/>
        <end position="117"/>
    </location>
</feature>
<dbReference type="PANTHER" id="PTHR43178:SF5">
    <property type="entry name" value="LIPOAMIDE ACYLTRANSFERASE COMPONENT OF BRANCHED-CHAIN ALPHA-KETO ACID DEHYDROGENASE COMPLEX, MITOCHONDRIAL"/>
    <property type="match status" value="1"/>
</dbReference>
<gene>
    <name evidence="5" type="ORF">SAMN06296028_102174</name>
</gene>
<dbReference type="Pfam" id="PF00198">
    <property type="entry name" value="2-oxoacid_dh"/>
    <property type="match status" value="1"/>
</dbReference>
<keyword evidence="6" id="KW-1185">Reference proteome</keyword>
<dbReference type="GO" id="GO:0005737">
    <property type="term" value="C:cytoplasm"/>
    <property type="evidence" value="ECO:0007669"/>
    <property type="project" value="TreeGrafter"/>
</dbReference>
<dbReference type="AlphaFoldDB" id="A0A1X7CCD8"/>
<dbReference type="Gene3D" id="3.30.559.10">
    <property type="entry name" value="Chloramphenicol acetyltransferase-like domain"/>
    <property type="match status" value="1"/>
</dbReference>
<accession>A0A1X7CCD8</accession>
<dbReference type="PANTHER" id="PTHR43178">
    <property type="entry name" value="DIHYDROLIPOAMIDE ACETYLTRANSFERASE COMPONENT OF PYRUVATE DEHYDROGENASE COMPLEX"/>
    <property type="match status" value="1"/>
</dbReference>
<dbReference type="GO" id="GO:0031405">
    <property type="term" value="F:lipoic acid binding"/>
    <property type="evidence" value="ECO:0007669"/>
    <property type="project" value="TreeGrafter"/>
</dbReference>
<dbReference type="Proteomes" id="UP000192929">
    <property type="component" value="Unassembled WGS sequence"/>
</dbReference>
<evidence type="ECO:0000256" key="1">
    <source>
        <dbReference type="ARBA" id="ARBA00001938"/>
    </source>
</evidence>
<sequence>MDHPVEGRPQGHGAGDVASAFTAPHVTEFLDVDVTRTMELVARSRGAPGSPPLAVLSRATCWALHRTPELNASLQGEQITVCRRVHLGIATATDRGLMVPVVPDTHALSVGELALRIRVGDSGP</sequence>
<name>A0A1X7CCD8_9MICC</name>
<reference evidence="6" key="1">
    <citation type="submission" date="2017-04" db="EMBL/GenBank/DDBJ databases">
        <authorList>
            <person name="Varghese N."/>
            <person name="Submissions S."/>
        </authorList>
    </citation>
    <scope>NUCLEOTIDE SEQUENCE [LARGE SCALE GENOMIC DNA]</scope>
    <source>
        <strain evidence="6">NIO-1021</strain>
    </source>
</reference>
<evidence type="ECO:0000259" key="4">
    <source>
        <dbReference type="Pfam" id="PF00198"/>
    </source>
</evidence>
<evidence type="ECO:0000256" key="3">
    <source>
        <dbReference type="ARBA" id="ARBA00023315"/>
    </source>
</evidence>
<dbReference type="InterPro" id="IPR023213">
    <property type="entry name" value="CAT-like_dom_sf"/>
</dbReference>